<protein>
    <submittedName>
        <fullName evidence="1">8986_t:CDS:1</fullName>
    </submittedName>
</protein>
<evidence type="ECO:0000313" key="1">
    <source>
        <dbReference type="EMBL" id="CAG8647248.1"/>
    </source>
</evidence>
<dbReference type="Proteomes" id="UP000789860">
    <property type="component" value="Unassembled WGS sequence"/>
</dbReference>
<feature type="non-terminal residue" evidence="1">
    <location>
        <position position="1"/>
    </location>
</feature>
<evidence type="ECO:0000313" key="2">
    <source>
        <dbReference type="Proteomes" id="UP000789860"/>
    </source>
</evidence>
<gene>
    <name evidence="1" type="ORF">SCALOS_LOCUS8535</name>
</gene>
<proteinExistence type="predicted"/>
<reference evidence="1" key="1">
    <citation type="submission" date="2021-06" db="EMBL/GenBank/DDBJ databases">
        <authorList>
            <person name="Kallberg Y."/>
            <person name="Tangrot J."/>
            <person name="Rosling A."/>
        </authorList>
    </citation>
    <scope>NUCLEOTIDE SEQUENCE</scope>
    <source>
        <strain evidence="1">AU212A</strain>
    </source>
</reference>
<accession>A0ACA9NCZ7</accession>
<organism evidence="1 2">
    <name type="scientific">Scutellospora calospora</name>
    <dbReference type="NCBI Taxonomy" id="85575"/>
    <lineage>
        <taxon>Eukaryota</taxon>
        <taxon>Fungi</taxon>
        <taxon>Fungi incertae sedis</taxon>
        <taxon>Mucoromycota</taxon>
        <taxon>Glomeromycotina</taxon>
        <taxon>Glomeromycetes</taxon>
        <taxon>Diversisporales</taxon>
        <taxon>Gigasporaceae</taxon>
        <taxon>Scutellospora</taxon>
    </lineage>
</organism>
<keyword evidence="2" id="KW-1185">Reference proteome</keyword>
<comment type="caution">
    <text evidence="1">The sequence shown here is derived from an EMBL/GenBank/DDBJ whole genome shotgun (WGS) entry which is preliminary data.</text>
</comment>
<dbReference type="EMBL" id="CAJVPM010022910">
    <property type="protein sequence ID" value="CAG8647248.1"/>
    <property type="molecule type" value="Genomic_DNA"/>
</dbReference>
<name>A0ACA9NCZ7_9GLOM</name>
<sequence>CRKCMFCGIDLQQEKCNCDLSNVPCRGNRTDTVKYAFTRIFDPNWIKEKVDFVQQKIKYYNYSLSSKEYFSFTLCTRCNSILLRLSSKAIKTQVQSTITDSENFKTN</sequence>